<dbReference type="Proteomes" id="UP001301653">
    <property type="component" value="Unassembled WGS sequence"/>
</dbReference>
<organism evidence="8 9">
    <name type="scientific">Stenotrophomonas capsici</name>
    <dbReference type="NCBI Taxonomy" id="3110230"/>
    <lineage>
        <taxon>Bacteria</taxon>
        <taxon>Pseudomonadati</taxon>
        <taxon>Pseudomonadota</taxon>
        <taxon>Gammaproteobacteria</taxon>
        <taxon>Lysobacterales</taxon>
        <taxon>Lysobacteraceae</taxon>
        <taxon>Stenotrophomonas</taxon>
    </lineage>
</organism>
<dbReference type="RefSeq" id="WP_323439470.1">
    <property type="nucleotide sequence ID" value="NZ_JAYFUH010000249.1"/>
</dbReference>
<gene>
    <name evidence="8" type="ORF">VA603_16430</name>
</gene>
<keyword evidence="3" id="KW-0808">Transferase</keyword>
<comment type="caution">
    <text evidence="8">The sequence shown here is derived from an EMBL/GenBank/DDBJ whole genome shotgun (WGS) entry which is preliminary data.</text>
</comment>
<evidence type="ECO:0000256" key="2">
    <source>
        <dbReference type="ARBA" id="ARBA00022475"/>
    </source>
</evidence>
<evidence type="ECO:0000256" key="3">
    <source>
        <dbReference type="ARBA" id="ARBA00022679"/>
    </source>
</evidence>
<dbReference type="Pfam" id="PF00953">
    <property type="entry name" value="Glycos_transf_4"/>
    <property type="match status" value="1"/>
</dbReference>
<feature type="transmembrane region" description="Helical" evidence="7">
    <location>
        <begin position="104"/>
        <end position="121"/>
    </location>
</feature>
<dbReference type="PANTHER" id="PTHR22926:SF3">
    <property type="entry name" value="UNDECAPRENYL-PHOSPHATE ALPHA-N-ACETYLGLUCOSAMINYL 1-PHOSPHATE TRANSFERASE"/>
    <property type="match status" value="1"/>
</dbReference>
<name>A0ABU5V8K8_9GAMM</name>
<feature type="transmembrane region" description="Helical" evidence="7">
    <location>
        <begin position="298"/>
        <end position="318"/>
    </location>
</feature>
<protein>
    <submittedName>
        <fullName evidence="8">Glycosyltransferase family 4 protein</fullName>
    </submittedName>
</protein>
<dbReference type="CDD" id="cd06854">
    <property type="entry name" value="GT_WbpL_WbcO_like"/>
    <property type="match status" value="1"/>
</dbReference>
<keyword evidence="5 7" id="KW-1133">Transmembrane helix</keyword>
<dbReference type="PANTHER" id="PTHR22926">
    <property type="entry name" value="PHOSPHO-N-ACETYLMURAMOYL-PENTAPEPTIDE-TRANSFERASE"/>
    <property type="match status" value="1"/>
</dbReference>
<evidence type="ECO:0000256" key="5">
    <source>
        <dbReference type="ARBA" id="ARBA00022989"/>
    </source>
</evidence>
<evidence type="ECO:0000313" key="8">
    <source>
        <dbReference type="EMBL" id="MEA5669128.1"/>
    </source>
</evidence>
<keyword evidence="2" id="KW-1003">Cell membrane</keyword>
<feature type="transmembrane region" description="Helical" evidence="7">
    <location>
        <begin position="74"/>
        <end position="92"/>
    </location>
</feature>
<feature type="transmembrane region" description="Helical" evidence="7">
    <location>
        <begin position="228"/>
        <end position="247"/>
    </location>
</feature>
<evidence type="ECO:0000313" key="9">
    <source>
        <dbReference type="Proteomes" id="UP001301653"/>
    </source>
</evidence>
<keyword evidence="6 7" id="KW-0472">Membrane</keyword>
<evidence type="ECO:0000256" key="4">
    <source>
        <dbReference type="ARBA" id="ARBA00022692"/>
    </source>
</evidence>
<feature type="transmembrane region" description="Helical" evidence="7">
    <location>
        <begin position="173"/>
        <end position="190"/>
    </location>
</feature>
<feature type="transmembrane region" description="Helical" evidence="7">
    <location>
        <begin position="127"/>
        <end position="144"/>
    </location>
</feature>
<accession>A0ABU5V8K8</accession>
<keyword evidence="4 7" id="KW-0812">Transmembrane</keyword>
<dbReference type="EMBL" id="JAYFUH010000249">
    <property type="protein sequence ID" value="MEA5669128.1"/>
    <property type="molecule type" value="Genomic_DNA"/>
</dbReference>
<evidence type="ECO:0000256" key="6">
    <source>
        <dbReference type="ARBA" id="ARBA00023136"/>
    </source>
</evidence>
<feature type="transmembrane region" description="Helical" evidence="7">
    <location>
        <begin position="202"/>
        <end position="222"/>
    </location>
</feature>
<feature type="transmembrane region" description="Helical" evidence="7">
    <location>
        <begin position="6"/>
        <end position="28"/>
    </location>
</feature>
<evidence type="ECO:0000256" key="1">
    <source>
        <dbReference type="ARBA" id="ARBA00004651"/>
    </source>
</evidence>
<evidence type="ECO:0000256" key="7">
    <source>
        <dbReference type="SAM" id="Phobius"/>
    </source>
</evidence>
<comment type="subcellular location">
    <subcellularLocation>
        <location evidence="1">Cell membrane</location>
        <topology evidence="1">Multi-pass membrane protein</topology>
    </subcellularLocation>
</comment>
<keyword evidence="9" id="KW-1185">Reference proteome</keyword>
<reference evidence="8 9" key="1">
    <citation type="submission" date="2023-12" db="EMBL/GenBank/DDBJ databases">
        <title>Stenotrophomonas guangdongensis sp. nov., isolated from wilted pepper plants (Capsicum annuum).</title>
        <authorList>
            <person name="Qiu M."/>
            <person name="Li Y."/>
            <person name="Liu Q."/>
            <person name="Zhang X."/>
            <person name="Huang Y."/>
            <person name="Guo R."/>
            <person name="Hu M."/>
            <person name="Zhou J."/>
            <person name="Zhou X."/>
        </authorList>
    </citation>
    <scope>NUCLEOTIDE SEQUENCE [LARGE SCALE GENOMIC DNA]</scope>
    <source>
        <strain evidence="8 9">MH1</strain>
    </source>
</reference>
<proteinExistence type="predicted"/>
<dbReference type="InterPro" id="IPR000715">
    <property type="entry name" value="Glycosyl_transferase_4"/>
</dbReference>
<sequence>MPTPFLLLPLATLALAAWVTWLAIHYAIRRRLVDLPGERRSHQVTTPRGGGIGIVASQVFACSVLAFLYPAYAFALLVFAVGLLLVAGIGWWDDHRPLPALPRLGVHLLASLMLGGVVLGATGDPLKAAFCAFLAVSLINIWNFMDGINGLAASQAALVGIGVAVLLPWPLGIAGAVLAAGCLGFLPFNFPRARIFMGDVGSGALGYLVAGLLALGMCTTVLAPPLWLVLPSVFLVDAGFTLLARILKGERWMQPHTQHLYQRFVKRGRSHAIVTVMYASLTLSGVAFTVFFSSLPLGWGWAGGLGWGAALAAAWGFLRIGLFNKDDD</sequence>
<feature type="transmembrane region" description="Helical" evidence="7">
    <location>
        <begin position="268"/>
        <end position="292"/>
    </location>
</feature>